<keyword evidence="4" id="KW-1185">Reference proteome</keyword>
<dbReference type="RefSeq" id="WP_128085608.1">
    <property type="nucleotide sequence ID" value="NZ_CP071405.1"/>
</dbReference>
<evidence type="ECO:0000313" key="4">
    <source>
        <dbReference type="Proteomes" id="UP000317747"/>
    </source>
</evidence>
<dbReference type="PANTHER" id="PTHR33420:SF26">
    <property type="entry name" value="FIMBRIAL SUBUNIT"/>
    <property type="match status" value="1"/>
</dbReference>
<dbReference type="PANTHER" id="PTHR33420">
    <property type="entry name" value="FIMBRIAL SUBUNIT ELFA-RELATED"/>
    <property type="match status" value="1"/>
</dbReference>
<dbReference type="SUPFAM" id="SSF49401">
    <property type="entry name" value="Bacterial adhesins"/>
    <property type="match status" value="1"/>
</dbReference>
<accession>A0A506PW93</accession>
<dbReference type="AlphaFoldDB" id="A0A506PW93"/>
<evidence type="ECO:0000256" key="1">
    <source>
        <dbReference type="SAM" id="SignalP"/>
    </source>
</evidence>
<reference evidence="3 4" key="1">
    <citation type="submission" date="2019-06" db="EMBL/GenBank/DDBJ databases">
        <title>Taxogenomics and systematics of the genus Pantoea.</title>
        <authorList>
            <person name="Tambong J.T."/>
        </authorList>
    </citation>
    <scope>NUCLEOTIDE SEQUENCE [LARGE SCALE GENOMIC DNA]</scope>
    <source>
        <strain evidence="3 4">LMG 24200</strain>
    </source>
</reference>
<evidence type="ECO:0000259" key="2">
    <source>
        <dbReference type="Pfam" id="PF00419"/>
    </source>
</evidence>
<dbReference type="InterPro" id="IPR008966">
    <property type="entry name" value="Adhesion_dom_sf"/>
</dbReference>
<evidence type="ECO:0000313" key="3">
    <source>
        <dbReference type="EMBL" id="TPV37996.1"/>
    </source>
</evidence>
<sequence length="184" mass="19451">MNKKFSMSLSALLLSTVVHTACADDNTIVFKGKVNDAACLVNVGTNGRLEVDMPEVRSADFGANVGDVNAKSWKPFTISLTDCRKTTKNNVKISFQAAQPDGNYIGLTGASRARGVAVVLADSNKVQLTSNAFTDTLRNGENSFNFQAGLVRTIADTAVDDGDAIPGIVPGDVYAEAAVNVEYN</sequence>
<proteinExistence type="predicted"/>
<dbReference type="GO" id="GO:0009289">
    <property type="term" value="C:pilus"/>
    <property type="evidence" value="ECO:0007669"/>
    <property type="project" value="InterPro"/>
</dbReference>
<organism evidence="3 4">
    <name type="scientific">Pantoea deleyi</name>
    <dbReference type="NCBI Taxonomy" id="470932"/>
    <lineage>
        <taxon>Bacteria</taxon>
        <taxon>Pseudomonadati</taxon>
        <taxon>Pseudomonadota</taxon>
        <taxon>Gammaproteobacteria</taxon>
        <taxon>Enterobacterales</taxon>
        <taxon>Erwiniaceae</taxon>
        <taxon>Pantoea</taxon>
    </lineage>
</organism>
<feature type="chain" id="PRO_5023022781" evidence="1">
    <location>
        <begin position="24"/>
        <end position="184"/>
    </location>
</feature>
<comment type="caution">
    <text evidence="3">The sequence shown here is derived from an EMBL/GenBank/DDBJ whole genome shotgun (WGS) entry which is preliminary data.</text>
</comment>
<dbReference type="Gene3D" id="2.60.40.1090">
    <property type="entry name" value="Fimbrial-type adhesion domain"/>
    <property type="match status" value="1"/>
</dbReference>
<gene>
    <name evidence="3" type="ORF">FJW01_18475</name>
</gene>
<dbReference type="Pfam" id="PF00419">
    <property type="entry name" value="Fimbrial"/>
    <property type="match status" value="1"/>
</dbReference>
<dbReference type="EMBL" id="VHJA01000068">
    <property type="protein sequence ID" value="TPV37996.1"/>
    <property type="molecule type" value="Genomic_DNA"/>
</dbReference>
<keyword evidence="1" id="KW-0732">Signal</keyword>
<dbReference type="InterPro" id="IPR000259">
    <property type="entry name" value="Adhesion_dom_fimbrial"/>
</dbReference>
<dbReference type="InterPro" id="IPR050263">
    <property type="entry name" value="Bact_Fimbrial_Adh_Pro"/>
</dbReference>
<feature type="domain" description="Fimbrial-type adhesion" evidence="2">
    <location>
        <begin position="28"/>
        <end position="183"/>
    </location>
</feature>
<name>A0A506PW93_9GAMM</name>
<dbReference type="OrthoDB" id="6455611at2"/>
<dbReference type="Proteomes" id="UP000317747">
    <property type="component" value="Unassembled WGS sequence"/>
</dbReference>
<feature type="signal peptide" evidence="1">
    <location>
        <begin position="1"/>
        <end position="23"/>
    </location>
</feature>
<protein>
    <submittedName>
        <fullName evidence="3">Type 1 fimbrial protein</fullName>
    </submittedName>
</protein>
<dbReference type="GO" id="GO:0043709">
    <property type="term" value="P:cell adhesion involved in single-species biofilm formation"/>
    <property type="evidence" value="ECO:0007669"/>
    <property type="project" value="TreeGrafter"/>
</dbReference>
<dbReference type="InterPro" id="IPR036937">
    <property type="entry name" value="Adhesion_dom_fimbrial_sf"/>
</dbReference>